<evidence type="ECO:0000313" key="2">
    <source>
        <dbReference type="Proteomes" id="UP000566819"/>
    </source>
</evidence>
<evidence type="ECO:0000313" key="1">
    <source>
        <dbReference type="EMBL" id="KAF4625035.1"/>
    </source>
</evidence>
<gene>
    <name evidence="1" type="ORF">G7Y89_g13134</name>
</gene>
<keyword evidence="2" id="KW-1185">Reference proteome</keyword>
<proteinExistence type="predicted"/>
<dbReference type="EMBL" id="JAAMPI010001482">
    <property type="protein sequence ID" value="KAF4625035.1"/>
    <property type="molecule type" value="Genomic_DNA"/>
</dbReference>
<accession>A0A8H4VYJ0</accession>
<comment type="caution">
    <text evidence="1">The sequence shown here is derived from an EMBL/GenBank/DDBJ whole genome shotgun (WGS) entry which is preliminary data.</text>
</comment>
<name>A0A8H4VYJ0_9HELO</name>
<organism evidence="1 2">
    <name type="scientific">Cudoniella acicularis</name>
    <dbReference type="NCBI Taxonomy" id="354080"/>
    <lineage>
        <taxon>Eukaryota</taxon>
        <taxon>Fungi</taxon>
        <taxon>Dikarya</taxon>
        <taxon>Ascomycota</taxon>
        <taxon>Pezizomycotina</taxon>
        <taxon>Leotiomycetes</taxon>
        <taxon>Helotiales</taxon>
        <taxon>Tricladiaceae</taxon>
        <taxon>Cudoniella</taxon>
    </lineage>
</organism>
<dbReference type="OrthoDB" id="4062651at2759"/>
<protein>
    <submittedName>
        <fullName evidence="1">Uncharacterized protein</fullName>
    </submittedName>
</protein>
<dbReference type="Proteomes" id="UP000566819">
    <property type="component" value="Unassembled WGS sequence"/>
</dbReference>
<dbReference type="AlphaFoldDB" id="A0A8H4VYJ0"/>
<sequence length="195" mass="22376">MNLCLCTDFDFIKLLNDTVTELIITYQQHAITTPQSQILHLKTTRDIESEYSSIVNQLCVCIREDPFRVRFPIYNTTVSSVPPKDLLEIIKTQELSMGVYKVRVIGNEITYVYKEVDKPLYEPKDNEVLEQELRNLILLRSIDGIVQLEFSCVLFKDHWSGENSALLDTAIYGGALELINIKRGYTQGAWALALR</sequence>
<reference evidence="1 2" key="1">
    <citation type="submission" date="2020-03" db="EMBL/GenBank/DDBJ databases">
        <title>Draft Genome Sequence of Cudoniella acicularis.</title>
        <authorList>
            <person name="Buettner E."/>
            <person name="Kellner H."/>
        </authorList>
    </citation>
    <scope>NUCLEOTIDE SEQUENCE [LARGE SCALE GENOMIC DNA]</scope>
    <source>
        <strain evidence="1 2">DSM 108380</strain>
    </source>
</reference>